<keyword evidence="4" id="KW-1185">Reference proteome</keyword>
<reference evidence="3" key="1">
    <citation type="submission" date="2018-01" db="EMBL/GenBank/DDBJ databases">
        <authorList>
            <person name="Mao J.F."/>
        </authorList>
    </citation>
    <scope>NUCLEOTIDE SEQUENCE</scope>
    <source>
        <strain evidence="3">Huo1</strain>
        <tissue evidence="3">Leaf</tissue>
    </source>
</reference>
<feature type="transmembrane region" description="Helical" evidence="2">
    <location>
        <begin position="534"/>
        <end position="554"/>
    </location>
</feature>
<gene>
    <name evidence="3" type="ORF">SASPL_154450</name>
</gene>
<dbReference type="SUPFAM" id="SSF54001">
    <property type="entry name" value="Cysteine proteinases"/>
    <property type="match status" value="1"/>
</dbReference>
<dbReference type="Gene3D" id="3.40.395.10">
    <property type="entry name" value="Adenoviral Proteinase, Chain A"/>
    <property type="match status" value="1"/>
</dbReference>
<feature type="region of interest" description="Disordered" evidence="1">
    <location>
        <begin position="337"/>
        <end position="406"/>
    </location>
</feature>
<evidence type="ECO:0000256" key="1">
    <source>
        <dbReference type="SAM" id="MobiDB-lite"/>
    </source>
</evidence>
<dbReference type="PANTHER" id="PTHR34835">
    <property type="entry name" value="OS07G0283600 PROTEIN-RELATED"/>
    <property type="match status" value="1"/>
</dbReference>
<comment type="caution">
    <text evidence="3">The sequence shown here is derived from an EMBL/GenBank/DDBJ whole genome shotgun (WGS) entry which is preliminary data.</text>
</comment>
<accession>A0A8X8W0E0</accession>
<dbReference type="PANTHER" id="PTHR34835:SF90">
    <property type="entry name" value="AMINOTRANSFERASE-LIKE PLANT MOBILE DOMAIN-CONTAINING PROTEIN"/>
    <property type="match status" value="1"/>
</dbReference>
<dbReference type="EMBL" id="PNBA02000022">
    <property type="protein sequence ID" value="KAG6385614.1"/>
    <property type="molecule type" value="Genomic_DNA"/>
</dbReference>
<dbReference type="AlphaFoldDB" id="A0A8X8W0E0"/>
<feature type="compositionally biased region" description="Polar residues" evidence="1">
    <location>
        <begin position="390"/>
        <end position="403"/>
    </location>
</feature>
<evidence type="ECO:0000313" key="4">
    <source>
        <dbReference type="Proteomes" id="UP000298416"/>
    </source>
</evidence>
<keyword evidence="2" id="KW-0472">Membrane</keyword>
<sequence length="711" mass="81759">MRELAEQCDTKPGNVNHKAVEQLMLADKEGGPQFKRLFLVLLESALIEPSTCGMIKSKIGEIVDDLDNVRNINWCSYTISVLKFAIDNWSKTEKNAFAGPLPFLMLYYLDRVTQDTRPVPRTFPLMKGWKSEHLQAREDRETSEGVFGLGRIKKRYVRTLEPHEEEKQEVEVDEQMPQQQIPDDCAVGSSQNLLPKDFIQEEQQQGNEEKSYNINNDVAVDNWKAMFDSIRNAEKANETIEDLNEFPTFRLEDFFDKAVEQRNKDNLPTSTAGDPEEVRPFVEEDEQRKENMICDDHNESNSPILTAILGSPRTASPSLPQQEVNASEHDNTLASLIGSENRGSELTSPVGDPEEARPSVEEDKQRKENMICDDHNESNSPILTAILGSPRTSSPSLQQQEVNASEHDNTLASLIGSENRGSELEIQEDVEADRELRTQDALHILSKVCDDYEIRNNEEAIKATNTIVDIINEQEDREDAAACSIVEYMMQEGLETMDDTPPEWNVQKQGYKWIEKMHEEKEKTPENTERRMTVYQVFFPVFTSGYYYLVVFWMKINKIEIIDSVKPPKGKDPLENYSIEVGILKDMFEAYFKEKNISGLSENIKKSPYKVVPLDWATSTNKEDNGIYLMRHMETYFGRKGRECNIGFSPRGTKILQILRGRYCEAMLTSRSNKKCMDMVRVADDWMTANKHRLPELQKKFKEWFSCRNKK</sequence>
<organism evidence="3">
    <name type="scientific">Salvia splendens</name>
    <name type="common">Scarlet sage</name>
    <dbReference type="NCBI Taxonomy" id="180675"/>
    <lineage>
        <taxon>Eukaryota</taxon>
        <taxon>Viridiplantae</taxon>
        <taxon>Streptophyta</taxon>
        <taxon>Embryophyta</taxon>
        <taxon>Tracheophyta</taxon>
        <taxon>Spermatophyta</taxon>
        <taxon>Magnoliopsida</taxon>
        <taxon>eudicotyledons</taxon>
        <taxon>Gunneridae</taxon>
        <taxon>Pentapetalae</taxon>
        <taxon>asterids</taxon>
        <taxon>lamiids</taxon>
        <taxon>Lamiales</taxon>
        <taxon>Lamiaceae</taxon>
        <taxon>Nepetoideae</taxon>
        <taxon>Mentheae</taxon>
        <taxon>Salviinae</taxon>
        <taxon>Salvia</taxon>
        <taxon>Salvia subgen. Calosphace</taxon>
        <taxon>core Calosphace</taxon>
    </lineage>
</organism>
<keyword evidence="2" id="KW-1133">Transmembrane helix</keyword>
<evidence type="ECO:0000256" key="2">
    <source>
        <dbReference type="SAM" id="Phobius"/>
    </source>
</evidence>
<proteinExistence type="predicted"/>
<name>A0A8X8W0E0_SALSN</name>
<dbReference type="InterPro" id="IPR038765">
    <property type="entry name" value="Papain-like_cys_pep_sf"/>
</dbReference>
<protein>
    <submittedName>
        <fullName evidence="3">Uncharacterized protein</fullName>
    </submittedName>
</protein>
<feature type="compositionally biased region" description="Basic and acidic residues" evidence="1">
    <location>
        <begin position="354"/>
        <end position="377"/>
    </location>
</feature>
<dbReference type="Proteomes" id="UP000298416">
    <property type="component" value="Unassembled WGS sequence"/>
</dbReference>
<keyword evidence="2" id="KW-0812">Transmembrane</keyword>
<reference evidence="3" key="2">
    <citation type="submission" date="2020-08" db="EMBL/GenBank/DDBJ databases">
        <title>Plant Genome Project.</title>
        <authorList>
            <person name="Zhang R.-G."/>
        </authorList>
    </citation>
    <scope>NUCLEOTIDE SEQUENCE</scope>
    <source>
        <strain evidence="3">Huo1</strain>
        <tissue evidence="3">Leaf</tissue>
    </source>
</reference>
<evidence type="ECO:0000313" key="3">
    <source>
        <dbReference type="EMBL" id="KAG6385614.1"/>
    </source>
</evidence>